<keyword evidence="6" id="KW-0235">DNA replication</keyword>
<feature type="domain" description="BRCT" evidence="9">
    <location>
        <begin position="37"/>
        <end position="130"/>
    </location>
</feature>
<dbReference type="Gene3D" id="1.10.150.20">
    <property type="entry name" value="5' to 3' exonuclease, C-terminal subdomain"/>
    <property type="match status" value="1"/>
</dbReference>
<keyword evidence="5" id="KW-0548">Nucleotidyltransferase</keyword>
<dbReference type="Gene3D" id="3.40.50.10190">
    <property type="entry name" value="BRCT domain"/>
    <property type="match status" value="1"/>
</dbReference>
<dbReference type="Gene3D" id="3.30.460.10">
    <property type="entry name" value="Beta Polymerase, domain 2"/>
    <property type="match status" value="1"/>
</dbReference>
<dbReference type="InterPro" id="IPR022312">
    <property type="entry name" value="DNA_pol_X"/>
</dbReference>
<dbReference type="InterPro" id="IPR036420">
    <property type="entry name" value="BRCT_dom_sf"/>
</dbReference>
<dbReference type="InterPro" id="IPR001357">
    <property type="entry name" value="BRCT_dom"/>
</dbReference>
<dbReference type="Pfam" id="PF14791">
    <property type="entry name" value="DNA_pol_B_thumb"/>
    <property type="match status" value="1"/>
</dbReference>
<dbReference type="FunFam" id="3.30.210.10:FF:000005">
    <property type="entry name" value="DNA polymerase IV"/>
    <property type="match status" value="1"/>
</dbReference>
<feature type="region of interest" description="Disordered" evidence="8">
    <location>
        <begin position="155"/>
        <end position="321"/>
    </location>
</feature>
<evidence type="ECO:0000256" key="5">
    <source>
        <dbReference type="ARBA" id="ARBA00022695"/>
    </source>
</evidence>
<dbReference type="Pfam" id="PF10391">
    <property type="entry name" value="DNA_pol_lambd_f"/>
    <property type="match status" value="1"/>
</dbReference>
<dbReference type="Pfam" id="PF14792">
    <property type="entry name" value="DNA_pol_B_palm"/>
    <property type="match status" value="1"/>
</dbReference>
<dbReference type="InterPro" id="IPR043519">
    <property type="entry name" value="NT_sf"/>
</dbReference>
<dbReference type="SUPFAM" id="SSF81585">
    <property type="entry name" value="PsbU/PolX domain-like"/>
    <property type="match status" value="1"/>
</dbReference>
<feature type="compositionally biased region" description="Low complexity" evidence="8">
    <location>
        <begin position="165"/>
        <end position="176"/>
    </location>
</feature>
<dbReference type="PRINTS" id="PR00869">
    <property type="entry name" value="DNAPOLX"/>
</dbReference>
<dbReference type="Gene3D" id="1.10.150.110">
    <property type="entry name" value="DNA polymerase beta, N-terminal domain-like"/>
    <property type="match status" value="1"/>
</dbReference>
<evidence type="ECO:0000313" key="10">
    <source>
        <dbReference type="EMBL" id="KZT03970.1"/>
    </source>
</evidence>
<dbReference type="InterPro" id="IPR029398">
    <property type="entry name" value="PolB_thumb"/>
</dbReference>
<dbReference type="GeneID" id="63831599"/>
<dbReference type="SUPFAM" id="SSF52113">
    <property type="entry name" value="BRCT domain"/>
    <property type="match status" value="1"/>
</dbReference>
<evidence type="ECO:0000259" key="9">
    <source>
        <dbReference type="PROSITE" id="PS50172"/>
    </source>
</evidence>
<dbReference type="CDD" id="cd00141">
    <property type="entry name" value="NT_POLXc"/>
    <property type="match status" value="1"/>
</dbReference>
<dbReference type="SUPFAM" id="SSF81301">
    <property type="entry name" value="Nucleotidyltransferase"/>
    <property type="match status" value="1"/>
</dbReference>
<accession>A0A165D1N9</accession>
<dbReference type="STRING" id="1314785.A0A165D1N9"/>
<dbReference type="InterPro" id="IPR037160">
    <property type="entry name" value="DNA_Pol_thumb_sf"/>
</dbReference>
<evidence type="ECO:0000256" key="4">
    <source>
        <dbReference type="ARBA" id="ARBA00022679"/>
    </source>
</evidence>
<dbReference type="Gene3D" id="3.30.210.10">
    <property type="entry name" value="DNA polymerase, thumb domain"/>
    <property type="match status" value="1"/>
</dbReference>
<feature type="compositionally biased region" description="Low complexity" evidence="8">
    <location>
        <begin position="277"/>
        <end position="290"/>
    </location>
</feature>
<dbReference type="PROSITE" id="PS50172">
    <property type="entry name" value="BRCT"/>
    <property type="match status" value="1"/>
</dbReference>
<evidence type="ECO:0000256" key="1">
    <source>
        <dbReference type="ARBA" id="ARBA00001936"/>
    </source>
</evidence>
<dbReference type="InterPro" id="IPR027421">
    <property type="entry name" value="DNA_pol_lamdba_lyase_dom_sf"/>
</dbReference>
<dbReference type="RefSeq" id="XP_040761710.1">
    <property type="nucleotide sequence ID" value="XM_040914572.1"/>
</dbReference>
<evidence type="ECO:0000256" key="2">
    <source>
        <dbReference type="ARBA" id="ARBA00016513"/>
    </source>
</evidence>
<dbReference type="Proteomes" id="UP000076871">
    <property type="component" value="Unassembled WGS sequence"/>
</dbReference>
<dbReference type="InterPro" id="IPR018944">
    <property type="entry name" value="DNA_pol_lambd_fingers_domain"/>
</dbReference>
<keyword evidence="7" id="KW-0456">Lyase</keyword>
<dbReference type="InterPro" id="IPR002054">
    <property type="entry name" value="DNA-dir_DNA_pol_X"/>
</dbReference>
<evidence type="ECO:0000256" key="7">
    <source>
        <dbReference type="ARBA" id="ARBA00023239"/>
    </source>
</evidence>
<dbReference type="AlphaFoldDB" id="A0A165D1N9"/>
<dbReference type="PANTHER" id="PTHR11276:SF28">
    <property type="entry name" value="DNA POLYMERASE LAMBDA"/>
    <property type="match status" value="1"/>
</dbReference>
<dbReference type="GO" id="GO:0003887">
    <property type="term" value="F:DNA-directed DNA polymerase activity"/>
    <property type="evidence" value="ECO:0007669"/>
    <property type="project" value="InterPro"/>
</dbReference>
<dbReference type="GO" id="GO:0016829">
    <property type="term" value="F:lyase activity"/>
    <property type="evidence" value="ECO:0007669"/>
    <property type="project" value="UniProtKB-KW"/>
</dbReference>
<dbReference type="FunCoup" id="A0A165D1N9">
    <property type="interactions" value="203"/>
</dbReference>
<dbReference type="GO" id="GO:0003677">
    <property type="term" value="F:DNA binding"/>
    <property type="evidence" value="ECO:0007669"/>
    <property type="project" value="InterPro"/>
</dbReference>
<name>A0A165D1N9_9APHY</name>
<dbReference type="PRINTS" id="PR00870">
    <property type="entry name" value="DNAPOLXBETA"/>
</dbReference>
<dbReference type="OrthoDB" id="205514at2759"/>
<dbReference type="SMART" id="SM00483">
    <property type="entry name" value="POLXc"/>
    <property type="match status" value="1"/>
</dbReference>
<dbReference type="InParanoid" id="A0A165D1N9"/>
<reference evidence="10 11" key="1">
    <citation type="journal article" date="2016" name="Mol. Biol. Evol.">
        <title>Comparative Genomics of Early-Diverging Mushroom-Forming Fungi Provides Insights into the Origins of Lignocellulose Decay Capabilities.</title>
        <authorList>
            <person name="Nagy L.G."/>
            <person name="Riley R."/>
            <person name="Tritt A."/>
            <person name="Adam C."/>
            <person name="Daum C."/>
            <person name="Floudas D."/>
            <person name="Sun H."/>
            <person name="Yadav J.S."/>
            <person name="Pangilinan J."/>
            <person name="Larsson K.H."/>
            <person name="Matsuura K."/>
            <person name="Barry K."/>
            <person name="Labutti K."/>
            <person name="Kuo R."/>
            <person name="Ohm R.A."/>
            <person name="Bhattacharya S.S."/>
            <person name="Shirouzu T."/>
            <person name="Yoshinaga Y."/>
            <person name="Martin F.M."/>
            <person name="Grigoriev I.V."/>
            <person name="Hibbett D.S."/>
        </authorList>
    </citation>
    <scope>NUCLEOTIDE SEQUENCE [LARGE SCALE GENOMIC DNA]</scope>
    <source>
        <strain evidence="10 11">93-53</strain>
    </source>
</reference>
<evidence type="ECO:0000256" key="8">
    <source>
        <dbReference type="SAM" id="MobiDB-lite"/>
    </source>
</evidence>
<evidence type="ECO:0000256" key="6">
    <source>
        <dbReference type="ARBA" id="ARBA00022705"/>
    </source>
</evidence>
<dbReference type="GO" id="GO:0005634">
    <property type="term" value="C:nucleus"/>
    <property type="evidence" value="ECO:0007669"/>
    <property type="project" value="TreeGrafter"/>
</dbReference>
<dbReference type="SUPFAM" id="SSF47802">
    <property type="entry name" value="DNA polymerase beta, N-terminal domain-like"/>
    <property type="match status" value="1"/>
</dbReference>
<dbReference type="InterPro" id="IPR028207">
    <property type="entry name" value="DNA_pol_B_palm_palm"/>
</dbReference>
<dbReference type="InterPro" id="IPR002008">
    <property type="entry name" value="DNA_pol_X_beta-like"/>
</dbReference>
<feature type="region of interest" description="Disordered" evidence="8">
    <location>
        <begin position="1"/>
        <end position="32"/>
    </location>
</feature>
<organism evidence="10 11">
    <name type="scientific">Laetiporus sulphureus 93-53</name>
    <dbReference type="NCBI Taxonomy" id="1314785"/>
    <lineage>
        <taxon>Eukaryota</taxon>
        <taxon>Fungi</taxon>
        <taxon>Dikarya</taxon>
        <taxon>Basidiomycota</taxon>
        <taxon>Agaricomycotina</taxon>
        <taxon>Agaricomycetes</taxon>
        <taxon>Polyporales</taxon>
        <taxon>Laetiporus</taxon>
    </lineage>
</organism>
<dbReference type="EMBL" id="KV427640">
    <property type="protein sequence ID" value="KZT03970.1"/>
    <property type="molecule type" value="Genomic_DNA"/>
</dbReference>
<dbReference type="GO" id="GO:0006303">
    <property type="term" value="P:double-strand break repair via nonhomologous end joining"/>
    <property type="evidence" value="ECO:0007669"/>
    <property type="project" value="TreeGrafter"/>
</dbReference>
<evidence type="ECO:0000313" key="11">
    <source>
        <dbReference type="Proteomes" id="UP000076871"/>
    </source>
</evidence>
<keyword evidence="11" id="KW-1185">Reference proteome</keyword>
<feature type="compositionally biased region" description="Low complexity" evidence="8">
    <location>
        <begin position="18"/>
        <end position="30"/>
    </location>
</feature>
<sequence>MSFKQPPPLSHTAPGKRSQSQESSSAPSTSNLSRLPLSAKALPKVKVYIVEAKIDSPSLSELVRAAEQNAESVCRDPQEADVIITAIGMRRRLERHISWELAKTKAIVTPQWLLDSVKQGSPLPCENYVAIQDLHDETVAHCPVCNVEPCVCSDSSVESMRETPSRSVLRSSSSPTEETKSPPTSPAKKRAKTKDEMSGSEAESSAAPKKRGRPKKEELVAESPTESAAAVSKRGKKKKDEESAAGTAGTKSPEAEPSSAPLKKGRKKKEASSDIDATTAATGEPTAEPATKGKKRKSSAGSKSDAEGKGKKPAPVAPEWHHDGKIDVQLLPPDPPIPTDLSKLDYTAHYACQRASPLKCPNQALVEELDIMRRARLLEGEIRSELSYQKGISALKGALSVPSVSYFLGSSDTGTSYPKKITSLNQVNELPFVGPKIGAMVEEFIETGKIEEAQSHFTSERFKVLTLFSSIYGIGPVHARELFSLGLRTLQDLETYYGVRRQPVGSREGHKFVEVEAAKPKRRSAYQSEGSEELGDNWTRVALELREDFSIKIPRDEVEEIGRVLMTELEELQSGCVSTIVGGYRRGKLESGDVDIVFTHRDPKVVRGLCKRFVTRLREREMVTHVMHLSSFREHDPLRTTHWDSLEKALTVFILPESSPFSKGTRRRLDLIFVPPELYWTAIIGWTGSVMFQRDLRQWAKDKVAMKFDSSGITRRSDSKPFFPRTEKEVFDLFGLEWIDPTWRNADA</sequence>
<comment type="cofactor">
    <cofactor evidence="1">
        <name>Mn(2+)</name>
        <dbReference type="ChEBI" id="CHEBI:29035"/>
    </cofactor>
</comment>
<evidence type="ECO:0000256" key="3">
    <source>
        <dbReference type="ARBA" id="ARBA00022634"/>
    </source>
</evidence>
<gene>
    <name evidence="10" type="ORF">LAESUDRAFT_814364</name>
</gene>
<keyword evidence="4" id="KW-0808">Transferase</keyword>
<proteinExistence type="predicted"/>
<dbReference type="PANTHER" id="PTHR11276">
    <property type="entry name" value="DNA POLYMERASE TYPE-X FAMILY MEMBER"/>
    <property type="match status" value="1"/>
</dbReference>
<keyword evidence="3" id="KW-0237">DNA synthesis</keyword>
<protein>
    <recommendedName>
        <fullName evidence="2">DNA polymerase lambda</fullName>
    </recommendedName>
</protein>